<evidence type="ECO:0000256" key="3">
    <source>
        <dbReference type="ARBA" id="ARBA00022803"/>
    </source>
</evidence>
<dbReference type="PROSITE" id="PS50103">
    <property type="entry name" value="ZF_C3H1"/>
    <property type="match status" value="2"/>
</dbReference>
<dbReference type="SUPFAM" id="SSF90229">
    <property type="entry name" value="CCCH zinc finger"/>
    <property type="match status" value="1"/>
</dbReference>
<comment type="caution">
    <text evidence="8">The sequence shown here is derived from an EMBL/GenBank/DDBJ whole genome shotgun (WGS) entry which is preliminary data.</text>
</comment>
<keyword evidence="4 5" id="KW-0862">Zinc</keyword>
<dbReference type="Pfam" id="PF00642">
    <property type="entry name" value="zf-CCCH"/>
    <property type="match status" value="1"/>
</dbReference>
<dbReference type="EMBL" id="JACAZH010000009">
    <property type="protein sequence ID" value="KAF7359113.1"/>
    <property type="molecule type" value="Genomic_DNA"/>
</dbReference>
<gene>
    <name evidence="8" type="ORF">MSAN_01252800</name>
</gene>
<keyword evidence="1 5" id="KW-0479">Metal-binding</keyword>
<evidence type="ECO:0000313" key="8">
    <source>
        <dbReference type="EMBL" id="KAF7359113.1"/>
    </source>
</evidence>
<evidence type="ECO:0000256" key="1">
    <source>
        <dbReference type="ARBA" id="ARBA00022723"/>
    </source>
</evidence>
<evidence type="ECO:0000256" key="2">
    <source>
        <dbReference type="ARBA" id="ARBA00022771"/>
    </source>
</evidence>
<dbReference type="Proteomes" id="UP000623467">
    <property type="component" value="Unassembled WGS sequence"/>
</dbReference>
<dbReference type="InterPro" id="IPR036855">
    <property type="entry name" value="Znf_CCCH_sf"/>
</dbReference>
<dbReference type="PANTHER" id="PTHR46423:SF1">
    <property type="entry name" value="RNA POLYMERASE II-ASSOCIATED PROTEIN 3"/>
    <property type="match status" value="1"/>
</dbReference>
<dbReference type="GO" id="GO:0101031">
    <property type="term" value="C:protein folding chaperone complex"/>
    <property type="evidence" value="ECO:0007669"/>
    <property type="project" value="TreeGrafter"/>
</dbReference>
<evidence type="ECO:0000313" key="9">
    <source>
        <dbReference type="Proteomes" id="UP000623467"/>
    </source>
</evidence>
<keyword evidence="3" id="KW-0802">TPR repeat</keyword>
<dbReference type="Pfam" id="PF13432">
    <property type="entry name" value="TPR_16"/>
    <property type="match status" value="1"/>
</dbReference>
<dbReference type="Gene3D" id="3.30.1370.210">
    <property type="match status" value="1"/>
</dbReference>
<evidence type="ECO:0000256" key="6">
    <source>
        <dbReference type="SAM" id="MobiDB-lite"/>
    </source>
</evidence>
<sequence length="560" mass="61567">MTVTHLTPNQHLEGFKNFLFALGTGFSAMSSSSDSVLVPTEQERARDGDNMKDKGNDLFRQGLYREAAKMYNTAVEINGTQPAYMSNLAATYLKLQNYELAESAATMALRHAPQMHKARFRRGLARKATMQLRAAATDFATILKEDSDCADAKSELASVHALIENGEEDESLIWEEWDHPTPDSRPEPPISGQQLRERAAESESDLEDHVGNGIPCKHHNLKPLGCAKGASCAYSHAPDARSIPDSEGRNVCLYFLLGSCKFGERCLYSHSKANLPDLWGDESRIPDVRELIRQNEEAIRDRRLFTKYMGKGPFAPAPLVAMKRAIDEARMEAALSDLLGVSDDSFIIHLTLNKSTEIPNDLLSGLREVIDVTRVKSKSKAFKLLSSEDVAGIFITDAGITEPHNANLLAKIVAYVRGGGTVVIGGSFQLLEGNKKVDIAPAKLETFFHKGWGLPWKMGSQHPRETFTLNRNTAIKSLIPLPGSINLKGVHLKVRADKALYLRPGHSHLDSANFRASDLVETPAVVTEFGEGRLCFLTGSGAQEANIEVLLAMFGIRSLQ</sequence>
<evidence type="ECO:0000259" key="7">
    <source>
        <dbReference type="PROSITE" id="PS50103"/>
    </source>
</evidence>
<evidence type="ECO:0000256" key="4">
    <source>
        <dbReference type="ARBA" id="ARBA00022833"/>
    </source>
</evidence>
<feature type="domain" description="C3H1-type" evidence="7">
    <location>
        <begin position="215"/>
        <end position="239"/>
    </location>
</feature>
<feature type="region of interest" description="Disordered" evidence="6">
    <location>
        <begin position="177"/>
        <end position="208"/>
    </location>
</feature>
<dbReference type="AlphaFoldDB" id="A0A8H7D534"/>
<keyword evidence="9" id="KW-1185">Reference proteome</keyword>
<name>A0A8H7D534_9AGAR</name>
<dbReference type="Gene3D" id="1.25.40.10">
    <property type="entry name" value="Tetratricopeptide repeat domain"/>
    <property type="match status" value="1"/>
</dbReference>
<dbReference type="InterPro" id="IPR000571">
    <property type="entry name" value="Znf_CCCH"/>
</dbReference>
<feature type="zinc finger region" description="C3H1-type" evidence="5">
    <location>
        <begin position="246"/>
        <end position="273"/>
    </location>
</feature>
<feature type="compositionally biased region" description="Basic and acidic residues" evidence="6">
    <location>
        <begin position="41"/>
        <end position="53"/>
    </location>
</feature>
<reference evidence="8" key="1">
    <citation type="submission" date="2020-05" db="EMBL/GenBank/DDBJ databases">
        <title>Mycena genomes resolve the evolution of fungal bioluminescence.</title>
        <authorList>
            <person name="Tsai I.J."/>
        </authorList>
    </citation>
    <scope>NUCLEOTIDE SEQUENCE</scope>
    <source>
        <strain evidence="8">160909Yilan</strain>
    </source>
</reference>
<feature type="region of interest" description="Disordered" evidence="6">
    <location>
        <begin position="30"/>
        <end position="53"/>
    </location>
</feature>
<dbReference type="InterPro" id="IPR019734">
    <property type="entry name" value="TPR_rpt"/>
</dbReference>
<organism evidence="8 9">
    <name type="scientific">Mycena sanguinolenta</name>
    <dbReference type="NCBI Taxonomy" id="230812"/>
    <lineage>
        <taxon>Eukaryota</taxon>
        <taxon>Fungi</taxon>
        <taxon>Dikarya</taxon>
        <taxon>Basidiomycota</taxon>
        <taxon>Agaricomycotina</taxon>
        <taxon>Agaricomycetes</taxon>
        <taxon>Agaricomycetidae</taxon>
        <taxon>Agaricales</taxon>
        <taxon>Marasmiineae</taxon>
        <taxon>Mycenaceae</taxon>
        <taxon>Mycena</taxon>
    </lineage>
</organism>
<protein>
    <submittedName>
        <fullName evidence="8">RNA polymerase II-associated protein 3</fullName>
    </submittedName>
</protein>
<keyword evidence="2 5" id="KW-0863">Zinc-finger</keyword>
<dbReference type="InterPro" id="IPR011990">
    <property type="entry name" value="TPR-like_helical_dom_sf"/>
</dbReference>
<accession>A0A8H7D534</accession>
<dbReference type="PANTHER" id="PTHR46423">
    <property type="entry name" value="RNA POLYMERASE II-ASSOCIATED PROTEIN 3"/>
    <property type="match status" value="1"/>
</dbReference>
<dbReference type="OrthoDB" id="245563at2759"/>
<feature type="domain" description="C3H1-type" evidence="7">
    <location>
        <begin position="246"/>
        <end position="273"/>
    </location>
</feature>
<dbReference type="SMART" id="SM00356">
    <property type="entry name" value="ZnF_C3H1"/>
    <property type="match status" value="2"/>
</dbReference>
<feature type="compositionally biased region" description="Basic and acidic residues" evidence="6">
    <location>
        <begin position="177"/>
        <end position="186"/>
    </location>
</feature>
<proteinExistence type="predicted"/>
<dbReference type="InterPro" id="IPR051966">
    <property type="entry name" value="RPAP3"/>
</dbReference>
<dbReference type="SUPFAM" id="SSF48452">
    <property type="entry name" value="TPR-like"/>
    <property type="match status" value="1"/>
</dbReference>
<feature type="zinc finger region" description="C3H1-type" evidence="5">
    <location>
        <begin position="215"/>
        <end position="239"/>
    </location>
</feature>
<evidence type="ECO:0000256" key="5">
    <source>
        <dbReference type="PROSITE-ProRule" id="PRU00723"/>
    </source>
</evidence>
<dbReference type="SMART" id="SM00028">
    <property type="entry name" value="TPR"/>
    <property type="match status" value="3"/>
</dbReference>
<dbReference type="GO" id="GO:0008270">
    <property type="term" value="F:zinc ion binding"/>
    <property type="evidence" value="ECO:0007669"/>
    <property type="project" value="UniProtKB-KW"/>
</dbReference>